<dbReference type="SMART" id="SM00028">
    <property type="entry name" value="TPR"/>
    <property type="match status" value="3"/>
</dbReference>
<dbReference type="AlphaFoldDB" id="A0A0J7IJE4"/>
<dbReference type="Gene3D" id="1.25.40.10">
    <property type="entry name" value="Tetratricopeptide repeat domain"/>
    <property type="match status" value="2"/>
</dbReference>
<gene>
    <name evidence="6" type="ORF">ACM46_02795</name>
</gene>
<sequence>MRLIFTFLLLSANFFYAQKQLPDSLKRFGYAELKKKFNDYDENDKIQESKIIAKYYLLKAKLERNNLQMAEGYILVHFNEDFPQAMKYIDSVFIVTKNAKESSYEAIAYRMKGNLYYKNDNLKAALDNYIISLKHAQKQKDQKLIAYANLNIAYINSHIGRNVEAAKMFRHYYDSKELSESEHNQTRINLINCYIESDQLDSVNVLIKEGLDYSAKNQNKYSNSQYLYLSGFSYLKQKKYEQAIQEFSKSYDYFSSIEDNNANYVLYSLGKSYEGLNDKKKTVEYFTKLDANVEKTNITFPDLRDVYTFLIDYYKENNDTQKQLYYIDRFLKVDKKLDEQFKYLSTELPKKYDTPNLLREKENIIKDLNNNKTGLYASISVLGLILILFIYLYYKSKKTEKEYRKIAQDLIHSIEKKHMESVENQKHEIVREEILPQIEEEEEEEELVEAEEAEEILVEMRDRSGNSLSEDVTKSILKDLNTFESKGHFLKKGITLASLAKTIKTNTAYLSEVINTQQGKNFTTYLNDLRIDYVSERLLEDKKLRSYKLPAIADELGYNNVQAFATAFKKKTGTTPSIYIKEIENAMAS</sequence>
<keyword evidence="4" id="KW-0812">Transmembrane</keyword>
<dbReference type="RefSeq" id="WP_048505078.1">
    <property type="nucleotide sequence ID" value="NZ_LFND01000001.1"/>
</dbReference>
<comment type="caution">
    <text evidence="6">The sequence shown here is derived from an EMBL/GenBank/DDBJ whole genome shotgun (WGS) entry which is preliminary data.</text>
</comment>
<evidence type="ECO:0000313" key="6">
    <source>
        <dbReference type="EMBL" id="KMQ66478.1"/>
    </source>
</evidence>
<protein>
    <recommendedName>
        <fullName evidence="5">HTH araC/xylS-type domain-containing protein</fullName>
    </recommendedName>
</protein>
<dbReference type="PANTHER" id="PTHR43280">
    <property type="entry name" value="ARAC-FAMILY TRANSCRIPTIONAL REGULATOR"/>
    <property type="match status" value="1"/>
</dbReference>
<feature type="transmembrane region" description="Helical" evidence="4">
    <location>
        <begin position="375"/>
        <end position="394"/>
    </location>
</feature>
<dbReference type="EMBL" id="LFND01000001">
    <property type="protein sequence ID" value="KMQ66478.1"/>
    <property type="molecule type" value="Genomic_DNA"/>
</dbReference>
<dbReference type="PATRIC" id="fig|558151.6.peg.583"/>
<evidence type="ECO:0000256" key="4">
    <source>
        <dbReference type="SAM" id="Phobius"/>
    </source>
</evidence>
<evidence type="ECO:0000256" key="2">
    <source>
        <dbReference type="ARBA" id="ARBA00023125"/>
    </source>
</evidence>
<keyword evidence="4" id="KW-1133">Transmembrane helix</keyword>
<evidence type="ECO:0000256" key="1">
    <source>
        <dbReference type="ARBA" id="ARBA00023015"/>
    </source>
</evidence>
<dbReference type="Gene3D" id="1.10.10.60">
    <property type="entry name" value="Homeodomain-like"/>
    <property type="match status" value="2"/>
</dbReference>
<dbReference type="SUPFAM" id="SSF48452">
    <property type="entry name" value="TPR-like"/>
    <property type="match status" value="2"/>
</dbReference>
<proteinExistence type="predicted"/>
<name>A0A0J7IJE4_9FLAO</name>
<keyword evidence="3" id="KW-0804">Transcription</keyword>
<dbReference type="PROSITE" id="PS01124">
    <property type="entry name" value="HTH_ARAC_FAMILY_2"/>
    <property type="match status" value="1"/>
</dbReference>
<dbReference type="InterPro" id="IPR009057">
    <property type="entry name" value="Homeodomain-like_sf"/>
</dbReference>
<evidence type="ECO:0000259" key="5">
    <source>
        <dbReference type="PROSITE" id="PS01124"/>
    </source>
</evidence>
<dbReference type="SUPFAM" id="SSF46689">
    <property type="entry name" value="Homeodomain-like"/>
    <property type="match status" value="1"/>
</dbReference>
<dbReference type="InterPro" id="IPR019734">
    <property type="entry name" value="TPR_rpt"/>
</dbReference>
<dbReference type="PANTHER" id="PTHR43280:SF34">
    <property type="entry name" value="ARAC-FAMILY TRANSCRIPTIONAL REGULATOR"/>
    <property type="match status" value="1"/>
</dbReference>
<dbReference type="Pfam" id="PF12833">
    <property type="entry name" value="HTH_18"/>
    <property type="match status" value="1"/>
</dbReference>
<feature type="domain" description="HTH araC/xylS-type" evidence="5">
    <location>
        <begin position="470"/>
        <end position="582"/>
    </location>
</feature>
<dbReference type="Proteomes" id="UP000036261">
    <property type="component" value="Unassembled WGS sequence"/>
</dbReference>
<evidence type="ECO:0000256" key="3">
    <source>
        <dbReference type="ARBA" id="ARBA00023163"/>
    </source>
</evidence>
<keyword evidence="4" id="KW-0472">Membrane</keyword>
<dbReference type="STRING" id="558151.ACM46_02795"/>
<dbReference type="GO" id="GO:0043565">
    <property type="term" value="F:sequence-specific DNA binding"/>
    <property type="evidence" value="ECO:0007669"/>
    <property type="project" value="InterPro"/>
</dbReference>
<keyword evidence="1" id="KW-0805">Transcription regulation</keyword>
<accession>A0A0J7IJE4</accession>
<dbReference type="GO" id="GO:0003700">
    <property type="term" value="F:DNA-binding transcription factor activity"/>
    <property type="evidence" value="ECO:0007669"/>
    <property type="project" value="InterPro"/>
</dbReference>
<reference evidence="6 7" key="1">
    <citation type="journal article" date="2013" name="Int. J. Syst. Evol. Microbiol.">
        <title>Chryseobacterium angstadtii sp. nov., isolated from a newt tank.</title>
        <authorList>
            <person name="Kirk K.E."/>
            <person name="Hoffman J.A."/>
            <person name="Smith K.A."/>
            <person name="Strahan B.L."/>
            <person name="Failor K.C."/>
            <person name="Krebs J.E."/>
            <person name="Gale A.N."/>
            <person name="Do T.D."/>
            <person name="Sontag T.C."/>
            <person name="Batties A.M."/>
            <person name="Mistiszyn K."/>
            <person name="Newman J.D."/>
        </authorList>
    </citation>
    <scope>NUCLEOTIDE SEQUENCE [LARGE SCALE GENOMIC DNA]</scope>
    <source>
        <strain evidence="6 7">KM</strain>
    </source>
</reference>
<evidence type="ECO:0000313" key="7">
    <source>
        <dbReference type="Proteomes" id="UP000036261"/>
    </source>
</evidence>
<keyword evidence="2" id="KW-0238">DNA-binding</keyword>
<dbReference type="SMART" id="SM00342">
    <property type="entry name" value="HTH_ARAC"/>
    <property type="match status" value="1"/>
</dbReference>
<dbReference type="InterPro" id="IPR018060">
    <property type="entry name" value="HTH_AraC"/>
</dbReference>
<keyword evidence="7" id="KW-1185">Reference proteome</keyword>
<dbReference type="InterPro" id="IPR011990">
    <property type="entry name" value="TPR-like_helical_dom_sf"/>
</dbReference>
<organism evidence="6 7">
    <name type="scientific">Chryseobacterium angstadtii</name>
    <dbReference type="NCBI Taxonomy" id="558151"/>
    <lineage>
        <taxon>Bacteria</taxon>
        <taxon>Pseudomonadati</taxon>
        <taxon>Bacteroidota</taxon>
        <taxon>Flavobacteriia</taxon>
        <taxon>Flavobacteriales</taxon>
        <taxon>Weeksellaceae</taxon>
        <taxon>Chryseobacterium group</taxon>
        <taxon>Chryseobacterium</taxon>
    </lineage>
</organism>